<comment type="subcellular location">
    <subcellularLocation>
        <location evidence="1">Membrane</location>
        <topology evidence="1">Multi-pass membrane protein</topology>
    </subcellularLocation>
</comment>
<feature type="transmembrane region" description="Helical" evidence="6">
    <location>
        <begin position="191"/>
        <end position="218"/>
    </location>
</feature>
<feature type="transmembrane region" description="Helical" evidence="6">
    <location>
        <begin position="80"/>
        <end position="96"/>
    </location>
</feature>
<reference evidence="7 8" key="1">
    <citation type="submission" date="2020-08" db="EMBL/GenBank/DDBJ databases">
        <title>Winkia gen. nov., sp. nov., isolated from faeces of the Anser albifrons in China.</title>
        <authorList>
            <person name="Liu Q."/>
        </authorList>
    </citation>
    <scope>NUCLEOTIDE SEQUENCE [LARGE SCALE GENOMIC DNA]</scope>
    <source>
        <strain evidence="7 8">C62</strain>
    </source>
</reference>
<organism evidence="7 8">
    <name type="scientific">Nanchangia anserum</name>
    <dbReference type="NCBI Taxonomy" id="2692125"/>
    <lineage>
        <taxon>Bacteria</taxon>
        <taxon>Bacillati</taxon>
        <taxon>Actinomycetota</taxon>
        <taxon>Actinomycetes</taxon>
        <taxon>Actinomycetales</taxon>
        <taxon>Actinomycetaceae</taxon>
        <taxon>Nanchangia</taxon>
    </lineage>
</organism>
<sequence length="331" mass="36825">MDVHISAWIGLTVLVVALLAIDFIGHVKAAHEPTLKEAARWSAAYVALAVAYGFGVWWLWGLNYASEYWAGWVTEWSLSLDNLFVFIIIIGAFRVPRAYQQEVLLGGIILALVFRFAFIMIGATLVNRFAWIFYIFGAFLIYTAISQVRQSEDEDDSYQENRLTRVVRRVFPMTDGFVGGRLLVRHRGKTFITPMLVVMVALGSADIMFAVDSIPAIFGLTREPFIVFSATAFSLLGLRQLYFLIDGLLEKLIFLNYGLALILGFIGIKLILHAIAENNLPFINGGRHVEGIWEPSIGVSLAYILVVLMGTTVVSLAVSRRRERLGGADAA</sequence>
<feature type="transmembrane region" description="Helical" evidence="6">
    <location>
        <begin position="39"/>
        <end position="60"/>
    </location>
</feature>
<evidence type="ECO:0000256" key="2">
    <source>
        <dbReference type="ARBA" id="ARBA00007511"/>
    </source>
</evidence>
<gene>
    <name evidence="7" type="ORF">H8R10_00400</name>
</gene>
<evidence type="ECO:0000256" key="4">
    <source>
        <dbReference type="ARBA" id="ARBA00022989"/>
    </source>
</evidence>
<dbReference type="EMBL" id="JACRUO010000001">
    <property type="protein sequence ID" value="MBD3688707.1"/>
    <property type="molecule type" value="Genomic_DNA"/>
</dbReference>
<comment type="similarity">
    <text evidence="2">Belongs to the TerC family.</text>
</comment>
<evidence type="ECO:0000256" key="3">
    <source>
        <dbReference type="ARBA" id="ARBA00022692"/>
    </source>
</evidence>
<evidence type="ECO:0000256" key="5">
    <source>
        <dbReference type="ARBA" id="ARBA00023136"/>
    </source>
</evidence>
<dbReference type="InterPro" id="IPR022369">
    <property type="entry name" value="Integral_membrane_TerC_rswitch"/>
</dbReference>
<feature type="transmembrane region" description="Helical" evidence="6">
    <location>
        <begin position="103"/>
        <end position="123"/>
    </location>
</feature>
<dbReference type="PANTHER" id="PTHR30238">
    <property type="entry name" value="MEMBRANE BOUND PREDICTED REDOX MODULATOR"/>
    <property type="match status" value="1"/>
</dbReference>
<evidence type="ECO:0000313" key="7">
    <source>
        <dbReference type="EMBL" id="MBD3688707.1"/>
    </source>
</evidence>
<feature type="transmembrane region" description="Helical" evidence="6">
    <location>
        <begin position="296"/>
        <end position="318"/>
    </location>
</feature>
<keyword evidence="8" id="KW-1185">Reference proteome</keyword>
<keyword evidence="5 6" id="KW-0472">Membrane</keyword>
<feature type="transmembrane region" description="Helical" evidence="6">
    <location>
        <begin position="224"/>
        <end position="245"/>
    </location>
</feature>
<evidence type="ECO:0000256" key="6">
    <source>
        <dbReference type="SAM" id="Phobius"/>
    </source>
</evidence>
<dbReference type="RefSeq" id="WP_191070817.1">
    <property type="nucleotide sequence ID" value="NZ_CP060506.1"/>
</dbReference>
<proteinExistence type="inferred from homology"/>
<dbReference type="InterPro" id="IPR005496">
    <property type="entry name" value="Integral_membrane_TerC"/>
</dbReference>
<feature type="transmembrane region" description="Helical" evidence="6">
    <location>
        <begin position="252"/>
        <end position="276"/>
    </location>
</feature>
<comment type="caution">
    <text evidence="7">The sequence shown here is derived from an EMBL/GenBank/DDBJ whole genome shotgun (WGS) entry which is preliminary data.</text>
</comment>
<feature type="transmembrane region" description="Helical" evidence="6">
    <location>
        <begin position="129"/>
        <end position="145"/>
    </location>
</feature>
<accession>A0A8I0GD66</accession>
<dbReference type="NCBIfam" id="TIGR03718">
    <property type="entry name" value="R_switched_Alx"/>
    <property type="match status" value="1"/>
</dbReference>
<dbReference type="PANTHER" id="PTHR30238:SF0">
    <property type="entry name" value="THYLAKOID MEMBRANE PROTEIN TERC, CHLOROPLASTIC"/>
    <property type="match status" value="1"/>
</dbReference>
<keyword evidence="4 6" id="KW-1133">Transmembrane helix</keyword>
<feature type="transmembrane region" description="Helical" evidence="6">
    <location>
        <begin position="6"/>
        <end position="27"/>
    </location>
</feature>
<dbReference type="AlphaFoldDB" id="A0A8I0GD66"/>
<name>A0A8I0GD66_9ACTO</name>
<evidence type="ECO:0000313" key="8">
    <source>
        <dbReference type="Proteomes" id="UP000627538"/>
    </source>
</evidence>
<dbReference type="Proteomes" id="UP000627538">
    <property type="component" value="Unassembled WGS sequence"/>
</dbReference>
<protein>
    <submittedName>
        <fullName evidence="7">TerC/Alx family metal homeostasis membrane protein</fullName>
    </submittedName>
</protein>
<keyword evidence="3 6" id="KW-0812">Transmembrane</keyword>
<dbReference type="GO" id="GO:0016020">
    <property type="term" value="C:membrane"/>
    <property type="evidence" value="ECO:0007669"/>
    <property type="project" value="UniProtKB-SubCell"/>
</dbReference>
<dbReference type="Pfam" id="PF03741">
    <property type="entry name" value="TerC"/>
    <property type="match status" value="1"/>
</dbReference>
<evidence type="ECO:0000256" key="1">
    <source>
        <dbReference type="ARBA" id="ARBA00004141"/>
    </source>
</evidence>